<keyword evidence="7" id="KW-1185">Reference proteome</keyword>
<dbReference type="SUPFAM" id="SSF56300">
    <property type="entry name" value="Metallo-dependent phosphatases"/>
    <property type="match status" value="1"/>
</dbReference>
<keyword evidence="3" id="KW-0812">Transmembrane</keyword>
<dbReference type="Proteomes" id="UP000442990">
    <property type="component" value="Unassembled WGS sequence"/>
</dbReference>
<dbReference type="PANTHER" id="PTHR22953">
    <property type="entry name" value="ACID PHOSPHATASE RELATED"/>
    <property type="match status" value="1"/>
</dbReference>
<feature type="domain" description="Purple acid phosphatase N-terminal" evidence="5">
    <location>
        <begin position="99"/>
        <end position="204"/>
    </location>
</feature>
<proteinExistence type="predicted"/>
<dbReference type="PROSITE" id="PS51318">
    <property type="entry name" value="TAT"/>
    <property type="match status" value="1"/>
</dbReference>
<keyword evidence="3" id="KW-1133">Transmembrane helix</keyword>
<accession>A0A7J5DCN1</accession>
<evidence type="ECO:0000259" key="4">
    <source>
        <dbReference type="Pfam" id="PF00149"/>
    </source>
</evidence>
<evidence type="ECO:0000313" key="7">
    <source>
        <dbReference type="Proteomes" id="UP000442990"/>
    </source>
</evidence>
<dbReference type="Pfam" id="PF16656">
    <property type="entry name" value="Pur_ac_phosph_N"/>
    <property type="match status" value="1"/>
</dbReference>
<evidence type="ECO:0000259" key="5">
    <source>
        <dbReference type="Pfam" id="PF16656"/>
    </source>
</evidence>
<dbReference type="PANTHER" id="PTHR22953:SF153">
    <property type="entry name" value="PURPLE ACID PHOSPHATASE"/>
    <property type="match status" value="1"/>
</dbReference>
<dbReference type="InterPro" id="IPR008963">
    <property type="entry name" value="Purple_acid_Pase-like_N"/>
</dbReference>
<dbReference type="InterPro" id="IPR039331">
    <property type="entry name" value="PAPs-like"/>
</dbReference>
<name>A0A7J5DCN1_9ACTN</name>
<keyword evidence="1" id="KW-0732">Signal</keyword>
<feature type="domain" description="Calcineurin-like phosphoesterase" evidence="4">
    <location>
        <begin position="237"/>
        <end position="418"/>
    </location>
</feature>
<dbReference type="GO" id="GO:0046872">
    <property type="term" value="F:metal ion binding"/>
    <property type="evidence" value="ECO:0007669"/>
    <property type="project" value="InterPro"/>
</dbReference>
<evidence type="ECO:0000256" key="3">
    <source>
        <dbReference type="SAM" id="Phobius"/>
    </source>
</evidence>
<protein>
    <submittedName>
        <fullName evidence="6">Metallophosphoesterase family protein</fullName>
    </submittedName>
</protein>
<dbReference type="GO" id="GO:0003993">
    <property type="term" value="F:acid phosphatase activity"/>
    <property type="evidence" value="ECO:0007669"/>
    <property type="project" value="InterPro"/>
</dbReference>
<dbReference type="InterPro" id="IPR015914">
    <property type="entry name" value="PAPs_N"/>
</dbReference>
<dbReference type="InterPro" id="IPR006311">
    <property type="entry name" value="TAT_signal"/>
</dbReference>
<dbReference type="AlphaFoldDB" id="A0A7J5DCN1"/>
<gene>
    <name evidence="6" type="ORF">F8144_26895</name>
</gene>
<dbReference type="InterPro" id="IPR004843">
    <property type="entry name" value="Calcineurin-like_PHP"/>
</dbReference>
<sequence>MRAGNFPDMTAPSTGTSPESPVPDVGIPYELARDMSMAEQYEYLRTRLTRRRALVAASAFAGGGVLAGCAQAAGAPSRTASGSSPSPATSKVPGSAVTPFGRHLAFGADPKSQMRISWQVPFAVRKPYIRVGPTPWTLSRRIEAEVRHLHTPGLAGQRAALDQYYLHTALDRLHPGTTYYYGVGHEGFDPASRERHSTIGHFRTAPAHPEKFVFTAFGDQGVTPDALANDKVLLGRGPAFHLHAGDICYADGTGHGQKSDVYDPAAWDLFLKQTETVARTVPWMVTTGNHDMEAWYSPNGYGGQSARWTLPGNGFDPRHAPGAYSFVYGNVGVVALDANDVSYEIPANKGYSEGRQTAWLDKRLGELRRQVDFVVVFFHHCAYSTSTHASDGGVRDAWVPLFDKHQVDLVINGHNHVYERTDAVKGGKVGRRVPVGASTDPTRDGIVYVTAGGAGKSLYSFPDGVQDSYEGRVTRREAVETFHWTKSGRKKADTVEWSRVRYTGFSFLSVEAQAGPSPRLEVSALAQSGERIDHFEVRRGT</sequence>
<reference evidence="6 7" key="1">
    <citation type="submission" date="2019-09" db="EMBL/GenBank/DDBJ databases">
        <title>Isolation and identification of active actinomycetes.</title>
        <authorList>
            <person name="Yu Z."/>
            <person name="Han C."/>
            <person name="Yu B."/>
        </authorList>
    </citation>
    <scope>NUCLEOTIDE SEQUENCE [LARGE SCALE GENOMIC DNA]</scope>
    <source>
        <strain evidence="6 7">NEAU-H2</strain>
    </source>
</reference>
<dbReference type="Pfam" id="PF00149">
    <property type="entry name" value="Metallophos"/>
    <property type="match status" value="1"/>
</dbReference>
<dbReference type="SUPFAM" id="SSF49363">
    <property type="entry name" value="Purple acid phosphatase, N-terminal domain"/>
    <property type="match status" value="1"/>
</dbReference>
<comment type="caution">
    <text evidence="6">The sequence shown here is derived from an EMBL/GenBank/DDBJ whole genome shotgun (WGS) entry which is preliminary data.</text>
</comment>
<keyword evidence="3" id="KW-0472">Membrane</keyword>
<feature type="transmembrane region" description="Helical" evidence="3">
    <location>
        <begin position="53"/>
        <end position="74"/>
    </location>
</feature>
<evidence type="ECO:0000256" key="1">
    <source>
        <dbReference type="ARBA" id="ARBA00022729"/>
    </source>
</evidence>
<feature type="compositionally biased region" description="Low complexity" evidence="2">
    <location>
        <begin position="75"/>
        <end position="90"/>
    </location>
</feature>
<organism evidence="6 7">
    <name type="scientific">Streptomyces triticiradicis</name>
    <dbReference type="NCBI Taxonomy" id="2651189"/>
    <lineage>
        <taxon>Bacteria</taxon>
        <taxon>Bacillati</taxon>
        <taxon>Actinomycetota</taxon>
        <taxon>Actinomycetes</taxon>
        <taxon>Kitasatosporales</taxon>
        <taxon>Streptomycetaceae</taxon>
        <taxon>Streptomyces</taxon>
    </lineage>
</organism>
<evidence type="ECO:0000256" key="2">
    <source>
        <dbReference type="SAM" id="MobiDB-lite"/>
    </source>
</evidence>
<feature type="region of interest" description="Disordered" evidence="2">
    <location>
        <begin position="75"/>
        <end position="94"/>
    </location>
</feature>
<feature type="region of interest" description="Disordered" evidence="2">
    <location>
        <begin position="1"/>
        <end position="23"/>
    </location>
</feature>
<dbReference type="InterPro" id="IPR029052">
    <property type="entry name" value="Metallo-depent_PP-like"/>
</dbReference>
<dbReference type="Gene3D" id="3.60.21.10">
    <property type="match status" value="1"/>
</dbReference>
<dbReference type="Gene3D" id="2.60.40.380">
    <property type="entry name" value="Purple acid phosphatase-like, N-terminal"/>
    <property type="match status" value="1"/>
</dbReference>
<dbReference type="EMBL" id="WBKG01000025">
    <property type="protein sequence ID" value="KAB1985650.1"/>
    <property type="molecule type" value="Genomic_DNA"/>
</dbReference>
<evidence type="ECO:0000313" key="6">
    <source>
        <dbReference type="EMBL" id="KAB1985650.1"/>
    </source>
</evidence>